<dbReference type="AlphaFoldDB" id="A0A6C0U7K4"/>
<keyword evidence="1" id="KW-0812">Transmembrane</keyword>
<evidence type="ECO:0000256" key="1">
    <source>
        <dbReference type="SAM" id="Phobius"/>
    </source>
</evidence>
<name>A0A6C0U7K4_9GAMM</name>
<protein>
    <submittedName>
        <fullName evidence="2">Uncharacterized protein</fullName>
    </submittedName>
</protein>
<feature type="transmembrane region" description="Helical" evidence="1">
    <location>
        <begin position="12"/>
        <end position="35"/>
    </location>
</feature>
<feature type="transmembrane region" description="Helical" evidence="1">
    <location>
        <begin position="41"/>
        <end position="64"/>
    </location>
</feature>
<accession>A0A6C0U7K4</accession>
<dbReference type="RefSeq" id="WP_163495859.1">
    <property type="nucleotide sequence ID" value="NZ_CP048711.1"/>
</dbReference>
<gene>
    <name evidence="2" type="ORF">G3T16_14495</name>
</gene>
<keyword evidence="1" id="KW-1133">Transmembrane helix</keyword>
<evidence type="ECO:0000313" key="3">
    <source>
        <dbReference type="Proteomes" id="UP000477680"/>
    </source>
</evidence>
<dbReference type="EMBL" id="CP048711">
    <property type="protein sequence ID" value="QIB66425.1"/>
    <property type="molecule type" value="Genomic_DNA"/>
</dbReference>
<organism evidence="2 3">
    <name type="scientific">Kineobactrum salinum</name>
    <dbReference type="NCBI Taxonomy" id="2708301"/>
    <lineage>
        <taxon>Bacteria</taxon>
        <taxon>Pseudomonadati</taxon>
        <taxon>Pseudomonadota</taxon>
        <taxon>Gammaproteobacteria</taxon>
        <taxon>Cellvibrionales</taxon>
        <taxon>Halieaceae</taxon>
        <taxon>Kineobactrum</taxon>
    </lineage>
</organism>
<proteinExistence type="predicted"/>
<dbReference type="Proteomes" id="UP000477680">
    <property type="component" value="Chromosome"/>
</dbReference>
<keyword evidence="1" id="KW-0472">Membrane</keyword>
<keyword evidence="3" id="KW-1185">Reference proteome</keyword>
<dbReference type="KEGG" id="kim:G3T16_14495"/>
<reference evidence="2 3" key="1">
    <citation type="submission" date="2020-02" db="EMBL/GenBank/DDBJ databases">
        <title>Genome sequencing for Kineobactrum sp. M2.</title>
        <authorList>
            <person name="Park S.-J."/>
        </authorList>
    </citation>
    <scope>NUCLEOTIDE SEQUENCE [LARGE SCALE GENOMIC DNA]</scope>
    <source>
        <strain evidence="2 3">M2</strain>
    </source>
</reference>
<sequence length="80" mass="8748">MLQIQTRSRLVNTLGYLGITLLVALPLAILMVRAGHWQQGLLLYALTCAASAALLLLGLLLLLLPRYRPWRGICCPGTCC</sequence>
<evidence type="ECO:0000313" key="2">
    <source>
        <dbReference type="EMBL" id="QIB66425.1"/>
    </source>
</evidence>